<comment type="cofactor">
    <cofactor evidence="1">
        <name>FAD</name>
        <dbReference type="ChEBI" id="CHEBI:57692"/>
    </cofactor>
</comment>
<dbReference type="GO" id="GO:0006744">
    <property type="term" value="P:ubiquinone biosynthetic process"/>
    <property type="evidence" value="ECO:0007669"/>
    <property type="project" value="UniProtKB-UniPathway"/>
</dbReference>
<dbReference type="Pfam" id="PF01494">
    <property type="entry name" value="FAD_binding_3"/>
    <property type="match status" value="1"/>
</dbReference>
<dbReference type="InterPro" id="IPR051205">
    <property type="entry name" value="UbiH/COQ6_monooxygenase"/>
</dbReference>
<name>A0A378YLI3_9BURK</name>
<dbReference type="GO" id="GO:0071949">
    <property type="term" value="F:FAD binding"/>
    <property type="evidence" value="ECO:0007669"/>
    <property type="project" value="InterPro"/>
</dbReference>
<accession>A0A378YLI3</accession>
<evidence type="ECO:0000256" key="1">
    <source>
        <dbReference type="ARBA" id="ARBA00001974"/>
    </source>
</evidence>
<dbReference type="FunFam" id="3.50.50.60:FF:000021">
    <property type="entry name" value="Ubiquinone biosynthesis monooxygenase COQ6"/>
    <property type="match status" value="1"/>
</dbReference>
<dbReference type="PROSITE" id="PS01304">
    <property type="entry name" value="UBIH"/>
    <property type="match status" value="1"/>
</dbReference>
<protein>
    <submittedName>
        <fullName evidence="9">2-octaprenyl-3-methyl-6-methoxy-1,4-benzoquinol hydroxylase</fullName>
        <ecNumber evidence="9">1.14.13.-</ecNumber>
    </submittedName>
</protein>
<sequence>MRWRCIRRMSQTQTSSQTHDVVVVGGGLVGKAAALLLSQARLSVALLAQPVAPATAGGDMWDARIYSLSSSSQALFERMRVWQAVDPARVNPVYDMEVFGDERGSLHFSAYQAAVPQLAWIAESSNLERALDAALRFSPQVQWLDARADALEVDAAAASVRLSDGKTLRAALVVGADGAHSWVRRTAGLDGSVHRYEQLGVVCNFRAERPHRDTAFQWFHDGEIIALLPLPDQHVSLVWSAADEHANHLLALDPKALAARVDTFSSGELGRLAPVSARAQGFPLVLAQARRLIAARVALVGDAAHVVHPLAGQGMNLGLRDVAALGDAVAARESFRDCGDAAVLRRYERARKEDIGSMALTTDGLHKLFSTRSPLAKFVRNAGLDGVNMLPFVKKFLIGRALG</sequence>
<dbReference type="STRING" id="93220.A6P55_09020"/>
<dbReference type="PANTHER" id="PTHR43876">
    <property type="entry name" value="UBIQUINONE BIOSYNTHESIS MONOOXYGENASE COQ6, MITOCHONDRIAL"/>
    <property type="match status" value="1"/>
</dbReference>
<evidence type="ECO:0000313" key="10">
    <source>
        <dbReference type="Proteomes" id="UP000254573"/>
    </source>
</evidence>
<dbReference type="EC" id="1.14.13.-" evidence="9"/>
<dbReference type="InterPro" id="IPR018168">
    <property type="entry name" value="Ubi_Hdrlase_CS"/>
</dbReference>
<keyword evidence="7" id="KW-0503">Monooxygenase</keyword>
<evidence type="ECO:0000256" key="5">
    <source>
        <dbReference type="ARBA" id="ARBA00022827"/>
    </source>
</evidence>
<dbReference type="PRINTS" id="PR00420">
    <property type="entry name" value="RNGMNOXGNASE"/>
</dbReference>
<dbReference type="GO" id="GO:0016705">
    <property type="term" value="F:oxidoreductase activity, acting on paired donors, with incorporation or reduction of molecular oxygen"/>
    <property type="evidence" value="ECO:0007669"/>
    <property type="project" value="InterPro"/>
</dbReference>
<dbReference type="InterPro" id="IPR036188">
    <property type="entry name" value="FAD/NAD-bd_sf"/>
</dbReference>
<dbReference type="Proteomes" id="UP000254573">
    <property type="component" value="Unassembled WGS sequence"/>
</dbReference>
<evidence type="ECO:0000256" key="6">
    <source>
        <dbReference type="ARBA" id="ARBA00023002"/>
    </source>
</evidence>
<dbReference type="PANTHER" id="PTHR43876:SF7">
    <property type="entry name" value="UBIQUINONE BIOSYNTHESIS MONOOXYGENASE COQ6, MITOCHONDRIAL"/>
    <property type="match status" value="1"/>
</dbReference>
<keyword evidence="6 9" id="KW-0560">Oxidoreductase</keyword>
<keyword evidence="4" id="KW-0285">Flavoprotein</keyword>
<dbReference type="InterPro" id="IPR002938">
    <property type="entry name" value="FAD-bd"/>
</dbReference>
<comment type="pathway">
    <text evidence="2">Cofactor biosynthesis; ubiquinone biosynthesis.</text>
</comment>
<dbReference type="GO" id="GO:0004497">
    <property type="term" value="F:monooxygenase activity"/>
    <property type="evidence" value="ECO:0007669"/>
    <property type="project" value="UniProtKB-KW"/>
</dbReference>
<dbReference type="UniPathway" id="UPA00232"/>
<dbReference type="GO" id="GO:0110142">
    <property type="term" value="C:ubiquinone biosynthesis complex"/>
    <property type="evidence" value="ECO:0007669"/>
    <property type="project" value="UniProtKB-ARBA"/>
</dbReference>
<evidence type="ECO:0000313" key="9">
    <source>
        <dbReference type="EMBL" id="SUA78026.1"/>
    </source>
</evidence>
<dbReference type="SUPFAM" id="SSF51905">
    <property type="entry name" value="FAD/NAD(P)-binding domain"/>
    <property type="match status" value="1"/>
</dbReference>
<feature type="domain" description="FAD-binding" evidence="8">
    <location>
        <begin position="20"/>
        <end position="352"/>
    </location>
</feature>
<evidence type="ECO:0000259" key="8">
    <source>
        <dbReference type="Pfam" id="PF01494"/>
    </source>
</evidence>
<evidence type="ECO:0000256" key="7">
    <source>
        <dbReference type="ARBA" id="ARBA00023033"/>
    </source>
</evidence>
<evidence type="ECO:0000256" key="4">
    <source>
        <dbReference type="ARBA" id="ARBA00022630"/>
    </source>
</evidence>
<dbReference type="InterPro" id="IPR010971">
    <property type="entry name" value="UbiH/COQ6"/>
</dbReference>
<dbReference type="AlphaFoldDB" id="A0A378YLI3"/>
<organism evidence="9 10">
    <name type="scientific">Pandoraea pnomenusa</name>
    <dbReference type="NCBI Taxonomy" id="93220"/>
    <lineage>
        <taxon>Bacteria</taxon>
        <taxon>Pseudomonadati</taxon>
        <taxon>Pseudomonadota</taxon>
        <taxon>Betaproteobacteria</taxon>
        <taxon>Burkholderiales</taxon>
        <taxon>Burkholderiaceae</taxon>
        <taxon>Pandoraea</taxon>
    </lineage>
</organism>
<dbReference type="Gene3D" id="3.50.50.60">
    <property type="entry name" value="FAD/NAD(P)-binding domain"/>
    <property type="match status" value="2"/>
</dbReference>
<gene>
    <name evidence="9" type="primary">ubiF</name>
    <name evidence="9" type="ORF">NCTC13160_02301</name>
</gene>
<evidence type="ECO:0000256" key="2">
    <source>
        <dbReference type="ARBA" id="ARBA00004749"/>
    </source>
</evidence>
<reference evidence="9 10" key="1">
    <citation type="submission" date="2018-06" db="EMBL/GenBank/DDBJ databases">
        <authorList>
            <consortium name="Pathogen Informatics"/>
            <person name="Doyle S."/>
        </authorList>
    </citation>
    <scope>NUCLEOTIDE SEQUENCE [LARGE SCALE GENOMIC DNA]</scope>
    <source>
        <strain evidence="9 10">NCTC13160</strain>
    </source>
</reference>
<comment type="similarity">
    <text evidence="3">Belongs to the UbiH/COQ6 family.</text>
</comment>
<dbReference type="EMBL" id="UGSG01000001">
    <property type="protein sequence ID" value="SUA78026.1"/>
    <property type="molecule type" value="Genomic_DNA"/>
</dbReference>
<proteinExistence type="inferred from homology"/>
<evidence type="ECO:0000256" key="3">
    <source>
        <dbReference type="ARBA" id="ARBA00005349"/>
    </source>
</evidence>
<dbReference type="NCBIfam" id="TIGR01988">
    <property type="entry name" value="Ubi-OHases"/>
    <property type="match status" value="1"/>
</dbReference>
<keyword evidence="5" id="KW-0274">FAD</keyword>